<feature type="transmembrane region" description="Helical" evidence="7">
    <location>
        <begin position="2320"/>
        <end position="2340"/>
    </location>
</feature>
<dbReference type="PANTHER" id="PTHR46089:SF3">
    <property type="entry name" value="ALSIN"/>
    <property type="match status" value="1"/>
</dbReference>
<dbReference type="Pfam" id="PF25582">
    <property type="entry name" value="DH_Alsin"/>
    <property type="match status" value="1"/>
</dbReference>
<dbReference type="Pfam" id="PF02493">
    <property type="entry name" value="MORN"/>
    <property type="match status" value="8"/>
</dbReference>
<feature type="region of interest" description="Disordered" evidence="6">
    <location>
        <begin position="371"/>
        <end position="406"/>
    </location>
</feature>
<dbReference type="Pfam" id="PF15383">
    <property type="entry name" value="TMEM237"/>
    <property type="match status" value="1"/>
</dbReference>
<evidence type="ECO:0000259" key="10">
    <source>
        <dbReference type="PROSITE" id="PS50106"/>
    </source>
</evidence>
<feature type="region of interest" description="Disordered" evidence="6">
    <location>
        <begin position="449"/>
        <end position="499"/>
    </location>
</feature>
<dbReference type="InterPro" id="IPR009091">
    <property type="entry name" value="RCC1/BLIP-II"/>
</dbReference>
<dbReference type="CDD" id="cd12034">
    <property type="entry name" value="SH3_MPP4"/>
    <property type="match status" value="1"/>
</dbReference>
<evidence type="ECO:0000313" key="13">
    <source>
        <dbReference type="Proteomes" id="UP001166674"/>
    </source>
</evidence>
<dbReference type="PROSITE" id="PS50106">
    <property type="entry name" value="PDZ"/>
    <property type="match status" value="1"/>
</dbReference>
<feature type="domain" description="PDZ" evidence="10">
    <location>
        <begin position="1687"/>
        <end position="1768"/>
    </location>
</feature>
<dbReference type="SMART" id="SM00228">
    <property type="entry name" value="PDZ"/>
    <property type="match status" value="1"/>
</dbReference>
<dbReference type="Gene3D" id="2.130.10.30">
    <property type="entry name" value="Regulator of chromosome condensation 1/beta-lactamase-inhibitor protein II"/>
    <property type="match status" value="2"/>
</dbReference>
<dbReference type="InterPro" id="IPR020590">
    <property type="entry name" value="Guanylate_kinase_CS"/>
</dbReference>
<dbReference type="Gene3D" id="2.30.29.30">
    <property type="entry name" value="Pleckstrin-homology domain (PH domain)/Phosphotyrosine-binding domain (PTB)"/>
    <property type="match status" value="1"/>
</dbReference>
<feature type="compositionally biased region" description="Polar residues" evidence="6">
    <location>
        <begin position="2185"/>
        <end position="2199"/>
    </location>
</feature>
<dbReference type="PROSITE" id="PS51205">
    <property type="entry name" value="VPS9"/>
    <property type="match status" value="1"/>
</dbReference>
<dbReference type="InterPro" id="IPR035600">
    <property type="entry name" value="MPP4_SH3"/>
</dbReference>
<dbReference type="InterPro" id="IPR003409">
    <property type="entry name" value="MORN"/>
</dbReference>
<protein>
    <submittedName>
        <fullName evidence="12">Alsin</fullName>
    </submittedName>
</protein>
<dbReference type="PROSITE" id="PS50002">
    <property type="entry name" value="SH3"/>
    <property type="match status" value="1"/>
</dbReference>
<dbReference type="InterPro" id="IPR001452">
    <property type="entry name" value="SH3_domain"/>
</dbReference>
<dbReference type="SUPFAM" id="SSF50044">
    <property type="entry name" value="SH3-domain"/>
    <property type="match status" value="1"/>
</dbReference>
<dbReference type="Pfam" id="PF25383">
    <property type="entry name" value="PH_alsin"/>
    <property type="match status" value="1"/>
</dbReference>
<feature type="compositionally biased region" description="Polar residues" evidence="6">
    <location>
        <begin position="473"/>
        <end position="484"/>
    </location>
</feature>
<comment type="caution">
    <text evidence="12">The sequence shown here is derived from an EMBL/GenBank/DDBJ whole genome shotgun (WGS) entry which is preliminary data.</text>
</comment>
<dbReference type="Pfam" id="PF00595">
    <property type="entry name" value="PDZ"/>
    <property type="match status" value="1"/>
</dbReference>
<evidence type="ECO:0000313" key="12">
    <source>
        <dbReference type="EMBL" id="MBZ3888741.1"/>
    </source>
</evidence>
<dbReference type="InterPro" id="IPR011993">
    <property type="entry name" value="PH-like_dom_sf"/>
</dbReference>
<dbReference type="FunFam" id="2.130.10.30:FF:000015">
    <property type="entry name" value="alsin isoform X1"/>
    <property type="match status" value="1"/>
</dbReference>
<feature type="region of interest" description="Disordered" evidence="6">
    <location>
        <begin position="2152"/>
        <end position="2212"/>
    </location>
</feature>
<dbReference type="SUPFAM" id="SSF82185">
    <property type="entry name" value="Histone H3 K4-specific methyltransferase SET7/9 N-terminal domain"/>
    <property type="match status" value="2"/>
</dbReference>
<organism evidence="12 13">
    <name type="scientific">Sciurus carolinensis</name>
    <name type="common">Eastern gray squirrel</name>
    <dbReference type="NCBI Taxonomy" id="30640"/>
    <lineage>
        <taxon>Eukaryota</taxon>
        <taxon>Metazoa</taxon>
        <taxon>Chordata</taxon>
        <taxon>Craniata</taxon>
        <taxon>Vertebrata</taxon>
        <taxon>Euteleostomi</taxon>
        <taxon>Mammalia</taxon>
        <taxon>Eutheria</taxon>
        <taxon>Euarchontoglires</taxon>
        <taxon>Glires</taxon>
        <taxon>Rodentia</taxon>
        <taxon>Sciuromorpha</taxon>
        <taxon>Sciuridae</taxon>
        <taxon>Sciurinae</taxon>
        <taxon>Sciurini</taxon>
        <taxon>Sciurus</taxon>
    </lineage>
</organism>
<dbReference type="GO" id="GO:0031267">
    <property type="term" value="F:small GTPase binding"/>
    <property type="evidence" value="ECO:0007669"/>
    <property type="project" value="TreeGrafter"/>
</dbReference>
<dbReference type="Pfam" id="PF00415">
    <property type="entry name" value="RCC1"/>
    <property type="match status" value="4"/>
</dbReference>
<dbReference type="PROSITE" id="PS50052">
    <property type="entry name" value="GUANYLATE_KINASE_2"/>
    <property type="match status" value="1"/>
</dbReference>
<dbReference type="FunFam" id="1.20.1050.80:FF:000005">
    <property type="entry name" value="alsin isoform X1"/>
    <property type="match status" value="1"/>
</dbReference>
<dbReference type="InterPro" id="IPR037191">
    <property type="entry name" value="VPS9_dom_sf"/>
</dbReference>
<dbReference type="SUPFAM" id="SSF48065">
    <property type="entry name" value="DBL homology domain (DH-domain)"/>
    <property type="match status" value="1"/>
</dbReference>
<dbReference type="InterPro" id="IPR036034">
    <property type="entry name" value="PDZ_sf"/>
</dbReference>
<feature type="repeat" description="RCC1" evidence="5">
    <location>
        <begin position="186"/>
        <end position="236"/>
    </location>
</feature>
<feature type="repeat" description="RCC1" evidence="5">
    <location>
        <begin position="127"/>
        <end position="185"/>
    </location>
</feature>
<feature type="domain" description="SH3" evidence="8">
    <location>
        <begin position="1775"/>
        <end position="1845"/>
    </location>
</feature>
<dbReference type="Pfam" id="PF00625">
    <property type="entry name" value="Guanylate_kin"/>
    <property type="match status" value="1"/>
</dbReference>
<dbReference type="CDD" id="cd13269">
    <property type="entry name" value="PH_alsin"/>
    <property type="match status" value="1"/>
</dbReference>
<feature type="repeat" description="RCC1" evidence="5">
    <location>
        <begin position="543"/>
        <end position="594"/>
    </location>
</feature>
<keyword evidence="13" id="KW-1185">Reference proteome</keyword>
<dbReference type="PRINTS" id="PR00633">
    <property type="entry name" value="RCCNDNSATION"/>
</dbReference>
<feature type="compositionally biased region" description="Polar residues" evidence="6">
    <location>
        <begin position="320"/>
        <end position="339"/>
    </location>
</feature>
<name>A0AA41NE74_SCICA</name>
<evidence type="ECO:0000256" key="4">
    <source>
        <dbReference type="PROSITE-ProRule" id="PRU00192"/>
    </source>
</evidence>
<dbReference type="PROSITE" id="PS00626">
    <property type="entry name" value="RCC1_2"/>
    <property type="match status" value="2"/>
</dbReference>
<dbReference type="PROSITE" id="PS00856">
    <property type="entry name" value="GUANYLATE_KINASE_1"/>
    <property type="match status" value="1"/>
</dbReference>
<feature type="domain" description="Guanylate kinase-like" evidence="9">
    <location>
        <begin position="1911"/>
        <end position="2053"/>
    </location>
</feature>
<proteinExistence type="predicted"/>
<dbReference type="EMBL" id="JAATJV010425555">
    <property type="protein sequence ID" value="MBZ3888741.1"/>
    <property type="molecule type" value="Genomic_DNA"/>
</dbReference>
<sequence length="2500" mass="278996">NDLTLHLKALEKEEQNNTKSSRTQEIIKIRADINEIETRETIQKLDKTKSWFFEKVNKIHKPLATLMKRRREKTQNGEVYSFGTLPWRSEPAEICPNSPILENALVGQHVVTVAAGSFHSGAVTESGVVYMWGENSAGQCAIANQQHVPEPNPVSISDSDTSPLLAVRILQLACGEEHTLALSISREIWAWGTGCQLGLITTTFPVTKPQKVEHLAGRVVLQVACGAFHSLALVQCLPSQDLKPVPERCNQCSQLLITMTDKEDHVIISDSHCCPLGVTLSESQAENHPSTAISPSAATLDSQGEVFENTPAEAGLPLATESNIESTPITSGDTTSSQQNIEETTAVSSAGNIPSYPDTQAVNEHLQRLSDHSVREDSENGEKSIPPQPVIEEAVPNLHSPPTTSTSALNSLVVSCASAVGVRVAATYEAGALSLKKVMNFYSTAPCETGAQAGSSSICPEGLKDSREEQVKQESMQGKKSSSLVDIREEESEGGSRRLSLPGLLSQVSPRLLRKAARVKTRTVVLTPTYSGEADALLPSLRTEVWTWGKGKEGQLGHGDVLPRLQPLCVKCLDGKEVIHLEAGGYHSLALTAKSQVYSWGSNTFGQLGHSDFPTTVPRLAKVNGENGVWSVAAGQDYSLFLVDTEDFQPGLYYSGRQDPAEGDSLPENPSGTKTPVLLSCSKLGYISRVTAGKESYLALVDKNIMGYIASLHELATTERRFYSKLSDIKSQILRPLLSLDTCLKTLEELIIYILPLIYMCFLFCSRYCTSITNFLVMGGFQLLAKPAIDFLNKNQELLQDLSEVNDESTQLMEILNTLFFLPIRRLHNYAKVLLKLATCFEVTSPEYQKLQDSSSCYESLALHLGRKRKEAEYTLGFWKTFPGKMTDSLRKPERRLLCESSNRALSLQHAGRFSVNWFILFNDALVHAQFSTHHVFPLATLWVEPLSEEAGNVNGLKITTPEEQFTLISSTPQEKTKWLRAISQAVDHALRGTSDLPPYGSGSSVQRQEPPISRSAKYTFYKDPRLKDATYDGRWLSGKPHGRGVLKWPDGKMYSGLFRNGLEDGYGEYRIPNKALNKEDHYVGHWKEGKMCGQGVYSYASGEVFEGCFQDNMRHGHGLLRSGKLTSSSPSMFIGQWVMDKKAGYGVFDDITRGEKYMGMWQDDVCQGNGVVVTQFGLYYEGNFHLNKMMGNGVLLSEDDTIYEGEFSDDWTLSGKGTLTMPNGDYIEGYFSGEWGSGIKITGTYFKPSLYESDKDRPKVFRKLGNLAVAADEKWRAVFDECWHQLGCESPGQGDVWKAWDNIAVALTTNRRQHRDSPEILSRSQTQTLESLEFIPQHVGAFSVEKYDDIKKYLIKACDTPLHPLGRLVETLVAVYRMTYVGVGANRRLLQEAVKEIKSYLKRIFQLVRFLFPELPEEGSTIPLSAPLPSERKSFCTGKSDSRSESPEPGYVVTSSGLLLPVLLPRLYPPLFMLYALDNDREEDIYWECVLRLNKQPDLALLGFLGVQRKFWPVTLSILGESKKVLPTTKDACFASAVECLQQISTTFTPSDKLKVIQQTFEEISQSVLASLQEDFLWSMDDLFPVFLYVVLRARIRNLGSEVHLIEDLMDPYLQHGEQGIMFTTLKVYDCLQEFKEKKLVPATPHAQKLSCELLSAHDTVAQKDFEPLLPPLPDNIPESEEAMRIVCLVKNQQPLGATIKRHEMTGDILVARVIHGGLVERSGLLYAGDKLVEVNGVSVEGLDPEQVIHILAMSRSTIMFKVVPVSDPPVNSQKMVYVRAMTDYWPQEDPSIPCMDAGLPFQKGDILQIVDQNDALWWQARKISDLAACAGLIPSNHLLKRKQREFWWSQPYQPHTCLKSNTYDDMKIDEKCVEADKEEYVGSDQKFFIAGFRRSMRLCRRKSHLSQLHATVCCTGSCYSAVGAPYEEVVRYQRRPTDKHRLIVLVDTTRSPKSYEMNGREYHYVSKETFENLMYSHRMLEYGEYKGHLYGTSVDAVHAVLDEGKVCVMDLEPQDIQVARTHELKPYVIFIKPSNLSCMKQSRKNAKIITDYFVDMKFKGWFGEVKSGPGAPLALTSSSGATVAERPVRRSSMTHCACARSGGRAAGGLEGQRRSAPGAGGRFQGWRRNGEEAGASASLEGFAETVVHRPSEGIEPTNELKEHPEAPVQRRQRKTRLPLELETSFSQKKTSNPSLLRNENGIDAEPAEEAVIPKPRKKTKKTQPAELQYANELGVEDEDIITDEQRTSEQQSRFTAPTGISQPVGKVFVEKSRRFQAADRSELIKTTENIDVSMDMKPSWTTRDVALSVHRAFRMIGLFSHGFLAGCAVWNIVVIYVLAGDQLSNLSNLLQQYKTLAYPFQSLLYLLLALSTISTFDRIDFAKTSVAIRNFFALDPTALASFLYFTALILSLSQQMTSDRIHLYTPSSVNGSLWAAGIEEQILQPWIVVNLVVALLVGLSWLFLSYRPGMDLSEGMEEKMITKYPEIFSNCFIDLKIF</sequence>
<evidence type="ECO:0000256" key="2">
    <source>
        <dbReference type="ARBA" id="ARBA00022658"/>
    </source>
</evidence>
<evidence type="ECO:0000256" key="7">
    <source>
        <dbReference type="SAM" id="Phobius"/>
    </source>
</evidence>
<evidence type="ECO:0000259" key="8">
    <source>
        <dbReference type="PROSITE" id="PS50002"/>
    </source>
</evidence>
<dbReference type="InterPro" id="IPR057248">
    <property type="entry name" value="Alsin-like_PH"/>
</dbReference>
<dbReference type="Gene3D" id="2.30.42.10">
    <property type="match status" value="1"/>
</dbReference>
<keyword evidence="3" id="KW-0677">Repeat</keyword>
<feature type="compositionally biased region" description="Basic and acidic residues" evidence="6">
    <location>
        <begin position="371"/>
        <end position="382"/>
    </location>
</feature>
<reference evidence="12" key="1">
    <citation type="submission" date="2020-03" db="EMBL/GenBank/DDBJ databases">
        <title>Studies in the Genomics of Life Span.</title>
        <authorList>
            <person name="Glass D."/>
        </authorList>
    </citation>
    <scope>NUCLEOTIDE SEQUENCE</scope>
    <source>
        <strain evidence="12">SUZIE</strain>
        <tissue evidence="12">Muscle</tissue>
    </source>
</reference>
<dbReference type="SMART" id="SM00326">
    <property type="entry name" value="SH3"/>
    <property type="match status" value="1"/>
</dbReference>
<evidence type="ECO:0000259" key="11">
    <source>
        <dbReference type="PROSITE" id="PS51205"/>
    </source>
</evidence>
<dbReference type="SUPFAM" id="SSF109993">
    <property type="entry name" value="VPS9 domain"/>
    <property type="match status" value="1"/>
</dbReference>
<dbReference type="FunFam" id="2.20.110.10:FF:000009">
    <property type="entry name" value="alsin isoform X1"/>
    <property type="match status" value="1"/>
</dbReference>
<dbReference type="InterPro" id="IPR029409">
    <property type="entry name" value="TMEM237"/>
</dbReference>
<dbReference type="InterPro" id="IPR051984">
    <property type="entry name" value="Alsin"/>
</dbReference>
<keyword evidence="1 4" id="KW-0728">SH3 domain</keyword>
<dbReference type="PROSITE" id="PS50012">
    <property type="entry name" value="RCC1_3"/>
    <property type="match status" value="4"/>
</dbReference>
<dbReference type="InterPro" id="IPR003123">
    <property type="entry name" value="VPS9"/>
</dbReference>
<dbReference type="Pfam" id="PF02204">
    <property type="entry name" value="VPS9"/>
    <property type="match status" value="1"/>
</dbReference>
<dbReference type="GO" id="GO:0005813">
    <property type="term" value="C:centrosome"/>
    <property type="evidence" value="ECO:0007669"/>
    <property type="project" value="TreeGrafter"/>
</dbReference>
<dbReference type="InterPro" id="IPR027417">
    <property type="entry name" value="P-loop_NTPase"/>
</dbReference>
<dbReference type="InterPro" id="IPR000408">
    <property type="entry name" value="Reg_chr_condens"/>
</dbReference>
<accession>A0AA41NE74</accession>
<evidence type="ECO:0000256" key="3">
    <source>
        <dbReference type="ARBA" id="ARBA00022737"/>
    </source>
</evidence>
<dbReference type="InterPro" id="IPR035899">
    <property type="entry name" value="DBL_dom_sf"/>
</dbReference>
<dbReference type="PANTHER" id="PTHR46089">
    <property type="entry name" value="ALSIN HOMOLOG"/>
    <property type="match status" value="1"/>
</dbReference>
<dbReference type="InterPro" id="IPR036028">
    <property type="entry name" value="SH3-like_dom_sf"/>
</dbReference>
<dbReference type="InterPro" id="IPR008144">
    <property type="entry name" value="Guanylate_kin-like_dom"/>
</dbReference>
<dbReference type="CDD" id="cd06799">
    <property type="entry name" value="PDZ_MPP3-MPP4-MPP7-like"/>
    <property type="match status" value="1"/>
</dbReference>
<dbReference type="InterPro" id="IPR008145">
    <property type="entry name" value="GK/Ca_channel_bsu"/>
</dbReference>
<feature type="transmembrane region" description="Helical" evidence="7">
    <location>
        <begin position="2445"/>
        <end position="2466"/>
    </location>
</feature>
<dbReference type="SUPFAM" id="SSF50156">
    <property type="entry name" value="PDZ domain-like"/>
    <property type="match status" value="1"/>
</dbReference>
<dbReference type="GO" id="GO:0005085">
    <property type="term" value="F:guanyl-nucleotide exchange factor activity"/>
    <property type="evidence" value="ECO:0007669"/>
    <property type="project" value="UniProtKB-KW"/>
</dbReference>
<keyword evidence="7" id="KW-1133">Transmembrane helix</keyword>
<dbReference type="InterPro" id="IPR001478">
    <property type="entry name" value="PDZ"/>
</dbReference>
<keyword evidence="7" id="KW-0812">Transmembrane</keyword>
<dbReference type="SUPFAM" id="SSF52540">
    <property type="entry name" value="P-loop containing nucleoside triphosphate hydrolases"/>
    <property type="match status" value="1"/>
</dbReference>
<feature type="domain" description="VPS9" evidence="11">
    <location>
        <begin position="1496"/>
        <end position="1643"/>
    </location>
</feature>
<dbReference type="GO" id="GO:0016197">
    <property type="term" value="P:endosomal transport"/>
    <property type="evidence" value="ECO:0007669"/>
    <property type="project" value="TreeGrafter"/>
</dbReference>
<dbReference type="GO" id="GO:0005737">
    <property type="term" value="C:cytoplasm"/>
    <property type="evidence" value="ECO:0007669"/>
    <property type="project" value="TreeGrafter"/>
</dbReference>
<dbReference type="InterPro" id="IPR059093">
    <property type="entry name" value="HA_Alsin"/>
</dbReference>
<feature type="transmembrane region" description="Helical" evidence="7">
    <location>
        <begin position="2393"/>
        <end position="2414"/>
    </location>
</feature>
<evidence type="ECO:0000256" key="1">
    <source>
        <dbReference type="ARBA" id="ARBA00022443"/>
    </source>
</evidence>
<feature type="region of interest" description="Disordered" evidence="6">
    <location>
        <begin position="2102"/>
        <end position="2140"/>
    </location>
</feature>
<feature type="compositionally biased region" description="Basic and acidic residues" evidence="6">
    <location>
        <begin position="462"/>
        <end position="472"/>
    </location>
</feature>
<evidence type="ECO:0000256" key="6">
    <source>
        <dbReference type="SAM" id="MobiDB-lite"/>
    </source>
</evidence>
<feature type="non-terminal residue" evidence="12">
    <location>
        <position position="1"/>
    </location>
</feature>
<dbReference type="Proteomes" id="UP001166674">
    <property type="component" value="Unassembled WGS sequence"/>
</dbReference>
<dbReference type="Gene3D" id="1.20.1050.80">
    <property type="entry name" value="VPS9 domain"/>
    <property type="match status" value="1"/>
</dbReference>
<dbReference type="SMART" id="SM00698">
    <property type="entry name" value="MORN"/>
    <property type="match status" value="8"/>
</dbReference>
<dbReference type="FunFam" id="2.30.30.40:FF:000129">
    <property type="entry name" value="MAGUK p55 subfamily member 4"/>
    <property type="match status" value="1"/>
</dbReference>
<dbReference type="SUPFAM" id="SSF50985">
    <property type="entry name" value="RCC1/BLIP-II"/>
    <property type="match status" value="2"/>
</dbReference>
<evidence type="ECO:0000256" key="5">
    <source>
        <dbReference type="PROSITE-ProRule" id="PRU00235"/>
    </source>
</evidence>
<feature type="compositionally biased region" description="Basic and acidic residues" evidence="6">
    <location>
        <begin position="2152"/>
        <end position="2167"/>
    </location>
</feature>
<evidence type="ECO:0000259" key="9">
    <source>
        <dbReference type="PROSITE" id="PS50052"/>
    </source>
</evidence>
<dbReference type="GO" id="GO:0030425">
    <property type="term" value="C:dendrite"/>
    <property type="evidence" value="ECO:0007669"/>
    <property type="project" value="TreeGrafter"/>
</dbReference>
<feature type="repeat" description="RCC1" evidence="5">
    <location>
        <begin position="595"/>
        <end position="645"/>
    </location>
</feature>
<feature type="region of interest" description="Disordered" evidence="6">
    <location>
        <begin position="314"/>
        <end position="339"/>
    </location>
</feature>
<dbReference type="Gene3D" id="3.40.50.300">
    <property type="entry name" value="P-loop containing nucleotide triphosphate hydrolases"/>
    <property type="match status" value="1"/>
</dbReference>
<keyword evidence="7" id="KW-0472">Membrane</keyword>
<dbReference type="SUPFAM" id="SSF50729">
    <property type="entry name" value="PH domain-like"/>
    <property type="match status" value="1"/>
</dbReference>
<keyword evidence="2" id="KW-0344">Guanine-nucleotide releasing factor</keyword>
<dbReference type="Gene3D" id="2.20.110.10">
    <property type="entry name" value="Histone H3 K4-specific methyltransferase SET7/9 N-terminal domain"/>
    <property type="match status" value="2"/>
</dbReference>
<gene>
    <name evidence="12" type="ORF">SUZIE_199470</name>
</gene>
<dbReference type="FunFam" id="3.30.63.10:FF:000002">
    <property type="entry name" value="Guanylate kinase 1"/>
    <property type="match status" value="1"/>
</dbReference>
<dbReference type="Pfam" id="PF26202">
    <property type="entry name" value="HA_Alsin"/>
    <property type="match status" value="1"/>
</dbReference>
<dbReference type="SMART" id="SM00072">
    <property type="entry name" value="GuKc"/>
    <property type="match status" value="1"/>
</dbReference>
<dbReference type="Gene3D" id="2.30.30.40">
    <property type="entry name" value="SH3 Domains"/>
    <property type="match status" value="1"/>
</dbReference>
<feature type="transmembrane region" description="Helical" evidence="7">
    <location>
        <begin position="2360"/>
        <end position="2381"/>
    </location>
</feature>